<protein>
    <submittedName>
        <fullName evidence="1">Uncharacterized protein</fullName>
    </submittedName>
</protein>
<sequence>MNLRNCRCLCHLLQRTSTFQKQSKTCKRRTTKKTFLGLIERTRLDHE</sequence>
<organism evidence="1">
    <name type="scientific">Arundo donax</name>
    <name type="common">Giant reed</name>
    <name type="synonym">Donax arundinaceus</name>
    <dbReference type="NCBI Taxonomy" id="35708"/>
    <lineage>
        <taxon>Eukaryota</taxon>
        <taxon>Viridiplantae</taxon>
        <taxon>Streptophyta</taxon>
        <taxon>Embryophyta</taxon>
        <taxon>Tracheophyta</taxon>
        <taxon>Spermatophyta</taxon>
        <taxon>Magnoliopsida</taxon>
        <taxon>Liliopsida</taxon>
        <taxon>Poales</taxon>
        <taxon>Poaceae</taxon>
        <taxon>PACMAD clade</taxon>
        <taxon>Arundinoideae</taxon>
        <taxon>Arundineae</taxon>
        <taxon>Arundo</taxon>
    </lineage>
</organism>
<proteinExistence type="predicted"/>
<accession>A0A0A9GFW6</accession>
<evidence type="ECO:0000313" key="1">
    <source>
        <dbReference type="EMBL" id="JAE19538.1"/>
    </source>
</evidence>
<reference evidence="1" key="1">
    <citation type="submission" date="2014-09" db="EMBL/GenBank/DDBJ databases">
        <authorList>
            <person name="Magalhaes I.L.F."/>
            <person name="Oliveira U."/>
            <person name="Santos F.R."/>
            <person name="Vidigal T.H.D.A."/>
            <person name="Brescovit A.D."/>
            <person name="Santos A.J."/>
        </authorList>
    </citation>
    <scope>NUCLEOTIDE SEQUENCE</scope>
    <source>
        <tissue evidence="1">Shoot tissue taken approximately 20 cm above the soil surface</tissue>
    </source>
</reference>
<dbReference type="EMBL" id="GBRH01178358">
    <property type="protein sequence ID" value="JAE19538.1"/>
    <property type="molecule type" value="Transcribed_RNA"/>
</dbReference>
<name>A0A0A9GFW6_ARUDO</name>
<dbReference type="AlphaFoldDB" id="A0A0A9GFW6"/>
<reference evidence="1" key="2">
    <citation type="journal article" date="2015" name="Data Brief">
        <title>Shoot transcriptome of the giant reed, Arundo donax.</title>
        <authorList>
            <person name="Barrero R.A."/>
            <person name="Guerrero F.D."/>
            <person name="Moolhuijzen P."/>
            <person name="Goolsby J.A."/>
            <person name="Tidwell J."/>
            <person name="Bellgard S.E."/>
            <person name="Bellgard M.I."/>
        </authorList>
    </citation>
    <scope>NUCLEOTIDE SEQUENCE</scope>
    <source>
        <tissue evidence="1">Shoot tissue taken approximately 20 cm above the soil surface</tissue>
    </source>
</reference>